<comment type="caution">
    <text evidence="14">The sequence shown here is derived from an EMBL/GenBank/DDBJ whole genome shotgun (WGS) entry which is preliminary data.</text>
</comment>
<feature type="region of interest" description="Disordered" evidence="12">
    <location>
        <begin position="243"/>
        <end position="262"/>
    </location>
</feature>
<evidence type="ECO:0000256" key="3">
    <source>
        <dbReference type="ARBA" id="ARBA00013017"/>
    </source>
</evidence>
<dbReference type="Gene3D" id="1.25.70.10">
    <property type="entry name" value="Transcription termination factor 3, mitochondrial"/>
    <property type="match status" value="1"/>
</dbReference>
<dbReference type="SMART" id="SM00733">
    <property type="entry name" value="Mterf"/>
    <property type="match status" value="6"/>
</dbReference>
<comment type="similarity">
    <text evidence="2">Belongs to the peroxiredoxin family. AhpC/Prx1 subfamily.</text>
</comment>
<feature type="region of interest" description="Disordered" evidence="12">
    <location>
        <begin position="298"/>
        <end position="363"/>
    </location>
</feature>
<evidence type="ECO:0000256" key="7">
    <source>
        <dbReference type="ARBA" id="ARBA00023002"/>
    </source>
</evidence>
<protein>
    <recommendedName>
        <fullName evidence="3">thioredoxin-dependent peroxiredoxin</fullName>
        <ecNumber evidence="3">1.11.1.24</ecNumber>
    </recommendedName>
</protein>
<evidence type="ECO:0000256" key="8">
    <source>
        <dbReference type="ARBA" id="ARBA00023157"/>
    </source>
</evidence>
<keyword evidence="7" id="KW-0560">Oxidoreductase</keyword>
<dbReference type="GO" id="GO:0003676">
    <property type="term" value="F:nucleic acid binding"/>
    <property type="evidence" value="ECO:0007669"/>
    <property type="project" value="InterPro"/>
</dbReference>
<dbReference type="Pfam" id="PF02536">
    <property type="entry name" value="mTERF"/>
    <property type="match status" value="1"/>
</dbReference>
<organism evidence="14 15">
    <name type="scientific">Hibiscus trionum</name>
    <name type="common">Flower of an hour</name>
    <dbReference type="NCBI Taxonomy" id="183268"/>
    <lineage>
        <taxon>Eukaryota</taxon>
        <taxon>Viridiplantae</taxon>
        <taxon>Streptophyta</taxon>
        <taxon>Embryophyta</taxon>
        <taxon>Tracheophyta</taxon>
        <taxon>Spermatophyta</taxon>
        <taxon>Magnoliopsida</taxon>
        <taxon>eudicotyledons</taxon>
        <taxon>Gunneridae</taxon>
        <taxon>Pentapetalae</taxon>
        <taxon>rosids</taxon>
        <taxon>malvids</taxon>
        <taxon>Malvales</taxon>
        <taxon>Malvaceae</taxon>
        <taxon>Malvoideae</taxon>
        <taxon>Hibiscus</taxon>
    </lineage>
</organism>
<dbReference type="GO" id="GO:0006979">
    <property type="term" value="P:response to oxidative stress"/>
    <property type="evidence" value="ECO:0007669"/>
    <property type="project" value="TreeGrafter"/>
</dbReference>
<evidence type="ECO:0000256" key="10">
    <source>
        <dbReference type="ARBA" id="ARBA00049091"/>
    </source>
</evidence>
<feature type="domain" description="Thioredoxin" evidence="13">
    <location>
        <begin position="73"/>
        <end position="232"/>
    </location>
</feature>
<name>A0A9W7LXR3_HIBTR</name>
<gene>
    <name evidence="14" type="ORF">HRI_001762200</name>
</gene>
<evidence type="ECO:0000256" key="6">
    <source>
        <dbReference type="ARBA" id="ARBA00022946"/>
    </source>
</evidence>
<dbReference type="FunFam" id="3.40.30.10:FF:000063">
    <property type="entry name" value="2-Cys peroxiredoxin BAS1, chloroplastic"/>
    <property type="match status" value="1"/>
</dbReference>
<dbReference type="CDD" id="cd03015">
    <property type="entry name" value="PRX_Typ2cys"/>
    <property type="match status" value="1"/>
</dbReference>
<sequence>MAFSATSTTAALISSNPRPMAFPFSPISQSLPLPNSFTGLLAPLLSGVVRSLSVSRAPHSRRSFLVKASSELPLVGNTAPDFKADAVFDQEFINVKLSEYIGKKYVILFFYPLDITFVCPTEITAFSDRYEEFEKLNTEILGVSINSVFSHLAWVQTDRKSGGLGDLKYPLVSDVTKSISKSYGVLIPDQGIALRGLFIIDKEGVIQHSTINNLAIGRCVDETMRTLQGLQYVQENPDEVCPAGWKPGEKSMKPDPKLSEDYFPNQKRKRIATNKSTGQCRCPQTMKETLPFLPQNYPFPPSLSSHHHHPKPHDFPSLSPHRNLHFPTLSSQTITPTSLPPKPHPHIPFISPPPPPPLQPNSRSHFQEKMLYLDSIGLDFFSLIQHHPPIISASLHDLKSTVDFLASMNFTMLELRRILSMCPHILTVKPTSLLPVFTFLLREACVNGSNLKKVINRRPRLLACNVETQLRPTLYFLQSIGVSEIRRHTYLLSCSVENKLIPRIDYFQNIGFSYRESISMFRRFPQLFNYSIKENIEPKLNYFVVEMRRDLREIKEFPQYFSFSLENRIKPRHQICVEKGVCFPLPALLKTSEVEFRSRLEICCNFWLPSKGSPLWCTRNCDIFNKQ</sequence>
<dbReference type="FunFam" id="1.25.70.10:FF:000010">
    <property type="entry name" value="Transcription termination factor MTEF1, chloroplastic"/>
    <property type="match status" value="1"/>
</dbReference>
<evidence type="ECO:0000313" key="15">
    <source>
        <dbReference type="Proteomes" id="UP001165190"/>
    </source>
</evidence>
<keyword evidence="4" id="KW-0804">Transcription</keyword>
<dbReference type="InterPro" id="IPR038538">
    <property type="entry name" value="MTERF_sf"/>
</dbReference>
<keyword evidence="4" id="KW-0806">Transcription termination</keyword>
<dbReference type="GO" id="GO:0033554">
    <property type="term" value="P:cellular response to stress"/>
    <property type="evidence" value="ECO:0007669"/>
    <property type="project" value="TreeGrafter"/>
</dbReference>
<dbReference type="PROSITE" id="PS51352">
    <property type="entry name" value="THIOREDOXIN_2"/>
    <property type="match status" value="1"/>
</dbReference>
<dbReference type="AlphaFoldDB" id="A0A9W7LXR3"/>
<evidence type="ECO:0000259" key="13">
    <source>
        <dbReference type="PROSITE" id="PS51352"/>
    </source>
</evidence>
<dbReference type="EC" id="1.11.1.24" evidence="3"/>
<comment type="function">
    <text evidence="9">Thiol-specific peroxidase that catalyzes the reduction of hydrogen peroxide and organic hydroperoxides to water and alcohols, respectively. Plays a role in cell protection against oxidative stress by detoxifying peroxides. May be an antioxidant enzyme particularly in the developing shoot and photosynthesizing leaf.</text>
</comment>
<evidence type="ECO:0000256" key="1">
    <source>
        <dbReference type="ARBA" id="ARBA00007692"/>
    </source>
</evidence>
<keyword evidence="5" id="KW-0049">Antioxidant</keyword>
<keyword evidence="8" id="KW-1015">Disulfide bond</keyword>
<feature type="compositionally biased region" description="Pro residues" evidence="12">
    <location>
        <begin position="350"/>
        <end position="359"/>
    </location>
</feature>
<dbReference type="Pfam" id="PF10417">
    <property type="entry name" value="1-cysPrx_C"/>
    <property type="match status" value="1"/>
</dbReference>
<evidence type="ECO:0000256" key="4">
    <source>
        <dbReference type="ARBA" id="ARBA00022472"/>
    </source>
</evidence>
<proteinExistence type="inferred from homology"/>
<evidence type="ECO:0000313" key="14">
    <source>
        <dbReference type="EMBL" id="GMI80929.1"/>
    </source>
</evidence>
<dbReference type="InterPro" id="IPR013766">
    <property type="entry name" value="Thioredoxin_domain"/>
</dbReference>
<keyword evidence="6" id="KW-0809">Transit peptide</keyword>
<dbReference type="GO" id="GO:0010319">
    <property type="term" value="C:stromule"/>
    <property type="evidence" value="ECO:0007669"/>
    <property type="project" value="UniProtKB-ARBA"/>
</dbReference>
<dbReference type="InterPro" id="IPR019479">
    <property type="entry name" value="Peroxiredoxin_C"/>
</dbReference>
<evidence type="ECO:0000256" key="12">
    <source>
        <dbReference type="SAM" id="MobiDB-lite"/>
    </source>
</evidence>
<dbReference type="Gene3D" id="3.40.30.10">
    <property type="entry name" value="Glutaredoxin"/>
    <property type="match status" value="1"/>
</dbReference>
<comment type="catalytic activity">
    <reaction evidence="10">
        <text>a hydroperoxide + [thioredoxin]-dithiol = an alcohol + [thioredoxin]-disulfide + H2O</text>
        <dbReference type="Rhea" id="RHEA:62620"/>
        <dbReference type="Rhea" id="RHEA-COMP:10698"/>
        <dbReference type="Rhea" id="RHEA-COMP:10700"/>
        <dbReference type="ChEBI" id="CHEBI:15377"/>
        <dbReference type="ChEBI" id="CHEBI:29950"/>
        <dbReference type="ChEBI" id="CHEBI:30879"/>
        <dbReference type="ChEBI" id="CHEBI:35924"/>
        <dbReference type="ChEBI" id="CHEBI:50058"/>
        <dbReference type="EC" id="1.11.1.24"/>
    </reaction>
</comment>
<dbReference type="Pfam" id="PF00578">
    <property type="entry name" value="AhpC-TSA"/>
    <property type="match status" value="1"/>
</dbReference>
<dbReference type="GO" id="GO:0006353">
    <property type="term" value="P:DNA-templated transcription termination"/>
    <property type="evidence" value="ECO:0007669"/>
    <property type="project" value="UniProtKB-KW"/>
</dbReference>
<evidence type="ECO:0000256" key="11">
    <source>
        <dbReference type="ARBA" id="ARBA00063098"/>
    </source>
</evidence>
<keyword evidence="15" id="KW-1185">Reference proteome</keyword>
<reference evidence="14" key="1">
    <citation type="submission" date="2023-05" db="EMBL/GenBank/DDBJ databases">
        <title>Genome and transcriptome analyses reveal genes involved in the formation of fine ridges on petal epidermal cells in Hibiscus trionum.</title>
        <authorList>
            <person name="Koshimizu S."/>
            <person name="Masuda S."/>
            <person name="Ishii T."/>
            <person name="Shirasu K."/>
            <person name="Hoshino A."/>
            <person name="Arita M."/>
        </authorList>
    </citation>
    <scope>NUCLEOTIDE SEQUENCE</scope>
    <source>
        <strain evidence="14">Hamamatsu line</strain>
    </source>
</reference>
<dbReference type="GO" id="GO:0042744">
    <property type="term" value="P:hydrogen peroxide catabolic process"/>
    <property type="evidence" value="ECO:0007669"/>
    <property type="project" value="TreeGrafter"/>
</dbReference>
<dbReference type="GO" id="GO:0045454">
    <property type="term" value="P:cell redox homeostasis"/>
    <property type="evidence" value="ECO:0007669"/>
    <property type="project" value="TreeGrafter"/>
</dbReference>
<dbReference type="InterPro" id="IPR000866">
    <property type="entry name" value="AhpC/TSA"/>
</dbReference>
<dbReference type="InterPro" id="IPR003690">
    <property type="entry name" value="MTERF"/>
</dbReference>
<accession>A0A9W7LXR3</accession>
<dbReference type="Proteomes" id="UP001165190">
    <property type="component" value="Unassembled WGS sequence"/>
</dbReference>
<dbReference type="PANTHER" id="PTHR10681:SF128">
    <property type="entry name" value="THIOREDOXIN-DEPENDENT PEROXIDE REDUCTASE, MITOCHONDRIAL"/>
    <property type="match status" value="1"/>
</dbReference>
<dbReference type="GO" id="GO:0008379">
    <property type="term" value="F:thioredoxin peroxidase activity"/>
    <property type="evidence" value="ECO:0007669"/>
    <property type="project" value="TreeGrafter"/>
</dbReference>
<dbReference type="InterPro" id="IPR036249">
    <property type="entry name" value="Thioredoxin-like_sf"/>
</dbReference>
<evidence type="ECO:0000256" key="2">
    <source>
        <dbReference type="ARBA" id="ARBA00009796"/>
    </source>
</evidence>
<comment type="subunit">
    <text evidence="11">Homodimer; disulfide-linked, upon oxidation. Interacts with the plastidial thioredoxin CDSP32. Interacts with the plastidial NADPH-dependent thioredoxin reductase ANTR-C.</text>
</comment>
<comment type="similarity">
    <text evidence="1">Belongs to the mTERF family.</text>
</comment>
<dbReference type="EMBL" id="BSYR01000018">
    <property type="protein sequence ID" value="GMI80929.1"/>
    <property type="molecule type" value="Genomic_DNA"/>
</dbReference>
<dbReference type="InterPro" id="IPR050217">
    <property type="entry name" value="Peroxiredoxin"/>
</dbReference>
<dbReference type="PANTHER" id="PTHR10681">
    <property type="entry name" value="THIOREDOXIN PEROXIDASE"/>
    <property type="match status" value="1"/>
</dbReference>
<dbReference type="OrthoDB" id="637682at2759"/>
<keyword evidence="4" id="KW-0805">Transcription regulation</keyword>
<evidence type="ECO:0000256" key="5">
    <source>
        <dbReference type="ARBA" id="ARBA00022862"/>
    </source>
</evidence>
<evidence type="ECO:0000256" key="9">
    <source>
        <dbReference type="ARBA" id="ARBA00045169"/>
    </source>
</evidence>
<dbReference type="SUPFAM" id="SSF52833">
    <property type="entry name" value="Thioredoxin-like"/>
    <property type="match status" value="1"/>
</dbReference>
<feature type="compositionally biased region" description="Basic and acidic residues" evidence="12">
    <location>
        <begin position="247"/>
        <end position="260"/>
    </location>
</feature>